<feature type="region of interest" description="Disordered" evidence="1">
    <location>
        <begin position="125"/>
        <end position="228"/>
    </location>
</feature>
<evidence type="ECO:0000256" key="1">
    <source>
        <dbReference type="SAM" id="MobiDB-lite"/>
    </source>
</evidence>
<reference evidence="3" key="1">
    <citation type="journal article" date="2019" name="Int. J. Syst. Evol. Microbiol.">
        <title>The Global Catalogue of Microorganisms (GCM) 10K type strain sequencing project: providing services to taxonomists for standard genome sequencing and annotation.</title>
        <authorList>
            <consortium name="The Broad Institute Genomics Platform"/>
            <consortium name="The Broad Institute Genome Sequencing Center for Infectious Disease"/>
            <person name="Wu L."/>
            <person name="Ma J."/>
        </authorList>
    </citation>
    <scope>NUCLEOTIDE SEQUENCE [LARGE SCALE GENOMIC DNA]</scope>
    <source>
        <strain evidence="3">PCU 266</strain>
    </source>
</reference>
<proteinExistence type="predicted"/>
<feature type="compositionally biased region" description="Low complexity" evidence="1">
    <location>
        <begin position="156"/>
        <end position="168"/>
    </location>
</feature>
<protein>
    <submittedName>
        <fullName evidence="2">Uncharacterized protein</fullName>
    </submittedName>
</protein>
<evidence type="ECO:0000313" key="2">
    <source>
        <dbReference type="EMBL" id="MFC5154090.1"/>
    </source>
</evidence>
<comment type="caution">
    <text evidence="2">The sequence shown here is derived from an EMBL/GenBank/DDBJ whole genome shotgun (WGS) entry which is preliminary data.</text>
</comment>
<sequence length="339" mass="35609">MARIRTIKPEIWESEDIATVSVTALVTFVGLLTQADDEGRFRDHPAIIAGRIWALRQEHTPAHVAQDLEELATAGLICRYTGCDGRTYLHIVTWERHQKINRASESRLPRCSGHQGHRNCGRCEKGACPSSAGAPASPTVAKVPAIPPSAPGDGRPAASEDAASSPSGSPDPAPEPIGDQSPQASKKAGQDASVAGFSEDSRPGSRILDPGSSRRGRAAPAPDAAPGTVSAQELVAEYVKGCHQRPPGDTVGLLGRKIRALLDEGFDPEHIRAAMDRLRAKALHPSVLPSLVNEVVNPPLVGVGAPYASGGAPWASTAACYRPYFNAAQPEPTTFGGSL</sequence>
<dbReference type="RefSeq" id="WP_344480293.1">
    <property type="nucleotide sequence ID" value="NZ_BAAASB010000014.1"/>
</dbReference>
<dbReference type="Proteomes" id="UP001596160">
    <property type="component" value="Unassembled WGS sequence"/>
</dbReference>
<dbReference type="EMBL" id="JBHSKP010000013">
    <property type="protein sequence ID" value="MFC5154090.1"/>
    <property type="molecule type" value="Genomic_DNA"/>
</dbReference>
<gene>
    <name evidence="2" type="ORF">ACFPRH_20355</name>
</gene>
<feature type="compositionally biased region" description="Low complexity" evidence="1">
    <location>
        <begin position="129"/>
        <end position="138"/>
    </location>
</feature>
<name>A0ABW0AJY9_9ACTN</name>
<organism evidence="2 3">
    <name type="scientific">Streptomyces amakusaensis</name>
    <dbReference type="NCBI Taxonomy" id="67271"/>
    <lineage>
        <taxon>Bacteria</taxon>
        <taxon>Bacillati</taxon>
        <taxon>Actinomycetota</taxon>
        <taxon>Actinomycetes</taxon>
        <taxon>Kitasatosporales</taxon>
        <taxon>Streptomycetaceae</taxon>
        <taxon>Streptomyces</taxon>
    </lineage>
</organism>
<feature type="compositionally biased region" description="Low complexity" evidence="1">
    <location>
        <begin position="210"/>
        <end position="227"/>
    </location>
</feature>
<evidence type="ECO:0000313" key="3">
    <source>
        <dbReference type="Proteomes" id="UP001596160"/>
    </source>
</evidence>
<keyword evidence="3" id="KW-1185">Reference proteome</keyword>
<accession>A0ABW0AJY9</accession>